<organism evidence="9 10">
    <name type="scientific">Vitrella brassicaformis (strain CCMP3155)</name>
    <dbReference type="NCBI Taxonomy" id="1169540"/>
    <lineage>
        <taxon>Eukaryota</taxon>
        <taxon>Sar</taxon>
        <taxon>Alveolata</taxon>
        <taxon>Colpodellida</taxon>
        <taxon>Vitrellaceae</taxon>
        <taxon>Vitrella</taxon>
    </lineage>
</organism>
<dbReference type="PANTHER" id="PTHR11819">
    <property type="entry name" value="SOLUTE CARRIER FAMILY 5"/>
    <property type="match status" value="1"/>
</dbReference>
<feature type="transmembrane region" description="Helical" evidence="8">
    <location>
        <begin position="293"/>
        <end position="313"/>
    </location>
</feature>
<dbReference type="InterPro" id="IPR038377">
    <property type="entry name" value="Na/Glc_symporter_sf"/>
</dbReference>
<dbReference type="GO" id="GO:0005412">
    <property type="term" value="F:D-glucose:sodium symporter activity"/>
    <property type="evidence" value="ECO:0007669"/>
    <property type="project" value="TreeGrafter"/>
</dbReference>
<proteinExistence type="inferred from homology"/>
<feature type="transmembrane region" description="Helical" evidence="8">
    <location>
        <begin position="432"/>
        <end position="453"/>
    </location>
</feature>
<dbReference type="OMA" id="ANAIRGC"/>
<evidence type="ECO:0000256" key="5">
    <source>
        <dbReference type="ARBA" id="ARBA00023136"/>
    </source>
</evidence>
<dbReference type="InParanoid" id="A0A0G4FCU8"/>
<evidence type="ECO:0000256" key="2">
    <source>
        <dbReference type="ARBA" id="ARBA00006434"/>
    </source>
</evidence>
<dbReference type="PROSITE" id="PS00457">
    <property type="entry name" value="NA_SOLUT_SYMP_2"/>
    <property type="match status" value="1"/>
</dbReference>
<name>A0A0G4FCU8_VITBC</name>
<evidence type="ECO:0000256" key="6">
    <source>
        <dbReference type="RuleBase" id="RU362091"/>
    </source>
</evidence>
<accession>A0A0G4FCU8</accession>
<evidence type="ECO:0000313" key="10">
    <source>
        <dbReference type="Proteomes" id="UP000041254"/>
    </source>
</evidence>
<dbReference type="PhylomeDB" id="A0A0G4FCU8"/>
<dbReference type="InterPro" id="IPR001734">
    <property type="entry name" value="Na/solute_symporter"/>
</dbReference>
<feature type="transmembrane region" description="Helical" evidence="8">
    <location>
        <begin position="253"/>
        <end position="272"/>
    </location>
</feature>
<reference evidence="9 10" key="1">
    <citation type="submission" date="2014-11" db="EMBL/GenBank/DDBJ databases">
        <authorList>
            <person name="Zhu J."/>
            <person name="Qi W."/>
            <person name="Song R."/>
        </authorList>
    </citation>
    <scope>NUCLEOTIDE SEQUENCE [LARGE SCALE GENOMIC DNA]</scope>
</reference>
<feature type="transmembrane region" description="Helical" evidence="8">
    <location>
        <begin position="83"/>
        <end position="104"/>
    </location>
</feature>
<dbReference type="Pfam" id="PF00474">
    <property type="entry name" value="SSF"/>
    <property type="match status" value="1"/>
</dbReference>
<evidence type="ECO:0000256" key="7">
    <source>
        <dbReference type="SAM" id="MobiDB-lite"/>
    </source>
</evidence>
<keyword evidence="4 8" id="KW-1133">Transmembrane helix</keyword>
<feature type="transmembrane region" description="Helical" evidence="8">
    <location>
        <begin position="191"/>
        <end position="209"/>
    </location>
</feature>
<keyword evidence="5 8" id="KW-0472">Membrane</keyword>
<evidence type="ECO:0000256" key="8">
    <source>
        <dbReference type="SAM" id="Phobius"/>
    </source>
</evidence>
<feature type="transmembrane region" description="Helical" evidence="8">
    <location>
        <begin position="124"/>
        <end position="143"/>
    </location>
</feature>
<sequence>MISAATLATGDYVSIGVYIALTLAATALSMCRTKRSVIQGYFLGGRAMPFYMVGASIFASNIGSEHWIGLPGTAAKFGISVGAFELDAIFCLSLLGWVVLPVLLSSGVSTLPEYMTKRYGGYRLRGYLTFLSLVLYVLVKTSVDLYTAALLLRVVLGWDMYAALLSLLALTAVCTIGGGLAAVIYTDTLQALCMVVGAVTLACIAWDRVGGYWGLIEKYPMAIASDTESAVGDCGQPRDDYWILLRDSWGSDIPMAGFVFGQSLSSIWHWCADQMMVQRTMAARSLSHAQGGCLLASVVKSTLLYVFVMPGMIARVLYPDIIACASEEACEKACGERSGCSDVAFPLLVMRLLPEGVRGLMVAVFLAAIMSSMDSIISSTSTLFTLDVWQPIRRGKASTKELLIVGKVGAGIVVALSVLWMPLIQAINGGVVFYYIQIVTSFFAPPICVLYLASMLIPRYNEAGAFWGLVAGTAVGIVRLIFQFSDPPLPCGVPDSRWLFVRMHYMYMALFEGLVTIIVGLTVSFLTPPPKPESLPAVTFWTRYIQPARDDQRKADEENGDGADDPNRASYTTTMEGVANESETPPDGSQADPPDGQDQPDEHQQPPAPTSEQQEQTEERRHRSRGGVVGVLGAFARWFCGVDDKREVERASEELQRRMERIRRLEQTAWEKRVLSVGLTVVLLGGVAFYVVYSVDSHGTMG</sequence>
<dbReference type="PANTHER" id="PTHR11819:SF150">
    <property type="entry name" value="SODIUM_MYO-INOSITOL COTRANSPORTER"/>
    <property type="match status" value="1"/>
</dbReference>
<comment type="similarity">
    <text evidence="2 6">Belongs to the sodium:solute symporter (SSF) (TC 2.A.21) family.</text>
</comment>
<gene>
    <name evidence="9" type="ORF">Vbra_1340</name>
</gene>
<feature type="transmembrane region" description="Helical" evidence="8">
    <location>
        <begin position="401"/>
        <end position="420"/>
    </location>
</feature>
<dbReference type="STRING" id="1169540.A0A0G4FCU8"/>
<feature type="transmembrane region" description="Helical" evidence="8">
    <location>
        <begin position="505"/>
        <end position="526"/>
    </location>
</feature>
<evidence type="ECO:0000313" key="9">
    <source>
        <dbReference type="EMBL" id="CEM10996.1"/>
    </source>
</evidence>
<feature type="transmembrane region" description="Helical" evidence="8">
    <location>
        <begin position="674"/>
        <end position="693"/>
    </location>
</feature>
<dbReference type="NCBIfam" id="TIGR00813">
    <property type="entry name" value="sss"/>
    <property type="match status" value="1"/>
</dbReference>
<comment type="subcellular location">
    <subcellularLocation>
        <location evidence="1">Membrane</location>
        <topology evidence="1">Multi-pass membrane protein</topology>
    </subcellularLocation>
</comment>
<dbReference type="Proteomes" id="UP000041254">
    <property type="component" value="Unassembled WGS sequence"/>
</dbReference>
<dbReference type="GO" id="GO:0005886">
    <property type="term" value="C:plasma membrane"/>
    <property type="evidence" value="ECO:0007669"/>
    <property type="project" value="TreeGrafter"/>
</dbReference>
<keyword evidence="3 8" id="KW-0812">Transmembrane</keyword>
<dbReference type="Gene3D" id="1.20.1730.10">
    <property type="entry name" value="Sodium/glucose cotransporter"/>
    <property type="match status" value="1"/>
</dbReference>
<dbReference type="InterPro" id="IPR018212">
    <property type="entry name" value="Na/solute_symporter_CS"/>
</dbReference>
<protein>
    <submittedName>
        <fullName evidence="9">Uncharacterized protein</fullName>
    </submittedName>
</protein>
<dbReference type="PROSITE" id="PS50283">
    <property type="entry name" value="NA_SOLUT_SYMP_3"/>
    <property type="match status" value="1"/>
</dbReference>
<feature type="transmembrane region" description="Helical" evidence="8">
    <location>
        <begin position="43"/>
        <end position="63"/>
    </location>
</feature>
<evidence type="ECO:0000256" key="4">
    <source>
        <dbReference type="ARBA" id="ARBA00022989"/>
    </source>
</evidence>
<feature type="transmembrane region" description="Helical" evidence="8">
    <location>
        <begin position="360"/>
        <end position="389"/>
    </location>
</feature>
<dbReference type="AlphaFoldDB" id="A0A0G4FCU8"/>
<feature type="transmembrane region" description="Helical" evidence="8">
    <location>
        <begin position="12"/>
        <end position="31"/>
    </location>
</feature>
<feature type="compositionally biased region" description="Low complexity" evidence="7">
    <location>
        <begin position="585"/>
        <end position="597"/>
    </location>
</feature>
<feature type="transmembrane region" description="Helical" evidence="8">
    <location>
        <begin position="465"/>
        <end position="485"/>
    </location>
</feature>
<dbReference type="OrthoDB" id="439003at2759"/>
<keyword evidence="10" id="KW-1185">Reference proteome</keyword>
<dbReference type="EMBL" id="CDMY01000407">
    <property type="protein sequence ID" value="CEM10996.1"/>
    <property type="molecule type" value="Genomic_DNA"/>
</dbReference>
<evidence type="ECO:0000256" key="1">
    <source>
        <dbReference type="ARBA" id="ARBA00004141"/>
    </source>
</evidence>
<feature type="transmembrane region" description="Helical" evidence="8">
    <location>
        <begin position="163"/>
        <end position="184"/>
    </location>
</feature>
<feature type="region of interest" description="Disordered" evidence="7">
    <location>
        <begin position="549"/>
        <end position="626"/>
    </location>
</feature>
<dbReference type="VEuPathDB" id="CryptoDB:Vbra_1340"/>
<evidence type="ECO:0000256" key="3">
    <source>
        <dbReference type="ARBA" id="ARBA00022692"/>
    </source>
</evidence>